<dbReference type="Pfam" id="PF00056">
    <property type="entry name" value="Ldh_1_N"/>
    <property type="match status" value="1"/>
</dbReference>
<feature type="domain" description="Lactate/malate dehydrogenase N-terminal" evidence="3">
    <location>
        <begin position="9"/>
        <end position="107"/>
    </location>
</feature>
<evidence type="ECO:0000256" key="2">
    <source>
        <dbReference type="ARBA" id="ARBA00023027"/>
    </source>
</evidence>
<dbReference type="EMBL" id="LJCR01003777">
    <property type="protein sequence ID" value="KPV43194.1"/>
    <property type="molecule type" value="Genomic_DNA"/>
</dbReference>
<dbReference type="InterPro" id="IPR001557">
    <property type="entry name" value="L-lactate/malate_DH"/>
</dbReference>
<dbReference type="GO" id="GO:0006089">
    <property type="term" value="P:lactate metabolic process"/>
    <property type="evidence" value="ECO:0007669"/>
    <property type="project" value="TreeGrafter"/>
</dbReference>
<accession>A0A0P9GQP8</accession>
<name>A0A0P9GQP8_9CHLR</name>
<dbReference type="Gene3D" id="3.40.50.720">
    <property type="entry name" value="NAD(P)-binding Rossmann-like Domain"/>
    <property type="match status" value="1"/>
</dbReference>
<keyword evidence="2" id="KW-0520">NAD</keyword>
<dbReference type="InterPro" id="IPR036291">
    <property type="entry name" value="NAD(P)-bd_dom_sf"/>
</dbReference>
<dbReference type="InterPro" id="IPR001236">
    <property type="entry name" value="Lactate/malate_DH_N"/>
</dbReference>
<dbReference type="PANTHER" id="PTHR43128:SF16">
    <property type="entry name" value="L-LACTATE DEHYDROGENASE"/>
    <property type="match status" value="1"/>
</dbReference>
<evidence type="ECO:0000256" key="1">
    <source>
        <dbReference type="ARBA" id="ARBA00023002"/>
    </source>
</evidence>
<dbReference type="PANTHER" id="PTHR43128">
    <property type="entry name" value="L-2-HYDROXYCARBOXYLATE DEHYDROGENASE (NAD(P)(+))"/>
    <property type="match status" value="1"/>
</dbReference>
<proteinExistence type="predicted"/>
<dbReference type="AlphaFoldDB" id="A0A0P9GQP8"/>
<dbReference type="PRINTS" id="PR00086">
    <property type="entry name" value="LLDHDRGNASE"/>
</dbReference>
<reference evidence="4 5" key="1">
    <citation type="submission" date="2015-09" db="EMBL/GenBank/DDBJ databases">
        <title>Draft genome sequence of Kouleothrix aurantiaca JCM 19913.</title>
        <authorList>
            <person name="Hemp J."/>
        </authorList>
    </citation>
    <scope>NUCLEOTIDE SEQUENCE [LARGE SCALE GENOMIC DNA]</scope>
    <source>
        <strain evidence="4 5">COM-B</strain>
    </source>
</reference>
<comment type="caution">
    <text evidence="4">The sequence shown here is derived from an EMBL/GenBank/DDBJ whole genome shotgun (WGS) entry which is preliminary data.</text>
</comment>
<evidence type="ECO:0000313" key="5">
    <source>
        <dbReference type="Proteomes" id="UP000050509"/>
    </source>
</evidence>
<organism evidence="4 5">
    <name type="scientific">Kouleothrix aurantiaca</name>
    <dbReference type="NCBI Taxonomy" id="186479"/>
    <lineage>
        <taxon>Bacteria</taxon>
        <taxon>Bacillati</taxon>
        <taxon>Chloroflexota</taxon>
        <taxon>Chloroflexia</taxon>
        <taxon>Chloroflexales</taxon>
        <taxon>Roseiflexineae</taxon>
        <taxon>Roseiflexaceae</taxon>
        <taxon>Kouleothrix</taxon>
    </lineage>
</organism>
<evidence type="ECO:0000259" key="3">
    <source>
        <dbReference type="Pfam" id="PF00056"/>
    </source>
</evidence>
<gene>
    <name evidence="4" type="ORF">SE17_44350</name>
</gene>
<dbReference type="GO" id="GO:0004459">
    <property type="term" value="F:L-lactate dehydrogenase (NAD+) activity"/>
    <property type="evidence" value="ECO:0007669"/>
    <property type="project" value="TreeGrafter"/>
</dbReference>
<keyword evidence="1" id="KW-0560">Oxidoreductase</keyword>
<keyword evidence="5" id="KW-1185">Reference proteome</keyword>
<evidence type="ECO:0000313" key="4">
    <source>
        <dbReference type="EMBL" id="KPV43194.1"/>
    </source>
</evidence>
<protein>
    <submittedName>
        <fullName evidence="4">Lactate dehydrogenase</fullName>
    </submittedName>
</protein>
<sequence length="108" mass="11678">MPGQRTTGKVGLVGTGMVGASFAYALMQRGLANELVLVDLDMARAEGEAMDLNHGLPFVRPMRMYAGTYERLEGAEVVVITAGANQRPGETRLDLLQRNASVFRDIVP</sequence>
<feature type="non-terminal residue" evidence="4">
    <location>
        <position position="108"/>
    </location>
</feature>
<dbReference type="Proteomes" id="UP000050509">
    <property type="component" value="Unassembled WGS sequence"/>
</dbReference>
<dbReference type="SUPFAM" id="SSF51735">
    <property type="entry name" value="NAD(P)-binding Rossmann-fold domains"/>
    <property type="match status" value="1"/>
</dbReference>